<proteinExistence type="predicted"/>
<dbReference type="SMART" id="SM00256">
    <property type="entry name" value="FBOX"/>
    <property type="match status" value="1"/>
</dbReference>
<dbReference type="InterPro" id="IPR050796">
    <property type="entry name" value="SCF_F-box_component"/>
</dbReference>
<keyword evidence="3" id="KW-1185">Reference proteome</keyword>
<protein>
    <recommendedName>
        <fullName evidence="1">F-box domain-containing protein</fullName>
    </recommendedName>
</protein>
<evidence type="ECO:0000313" key="3">
    <source>
        <dbReference type="Proteomes" id="UP000467841"/>
    </source>
</evidence>
<dbReference type="PROSITE" id="PS50181">
    <property type="entry name" value="FBOX"/>
    <property type="match status" value="1"/>
</dbReference>
<name>A0A6D2K1B3_9BRAS</name>
<comment type="caution">
    <text evidence="2">The sequence shown here is derived from an EMBL/GenBank/DDBJ whole genome shotgun (WGS) entry which is preliminary data.</text>
</comment>
<dbReference type="OrthoDB" id="1021530at2759"/>
<dbReference type="SUPFAM" id="SSF81383">
    <property type="entry name" value="F-box domain"/>
    <property type="match status" value="1"/>
</dbReference>
<reference evidence="2" key="1">
    <citation type="submission" date="2020-01" db="EMBL/GenBank/DDBJ databases">
        <authorList>
            <person name="Mishra B."/>
        </authorList>
    </citation>
    <scope>NUCLEOTIDE SEQUENCE [LARGE SCALE GENOMIC DNA]</scope>
</reference>
<feature type="domain" description="F-box" evidence="1">
    <location>
        <begin position="1"/>
        <end position="53"/>
    </location>
</feature>
<sequence length="206" mass="23048">MEEEKNIPQEILEEILVKLPVKSLSRFKAVTREWRGTIESTYFVEKQVLYQKSLGGSQASIMALSKRKTDDGVHGLLVVENILCSAKGIVHGSPYLPIKAFRSYNDYKISEPCDGMFCLYTDNNRASTVDTFIIVNPASTSRRTLPNPIGRYEDDCFISLAGIGRENSVSRRYKLVLFYEHCVPKATKASWPSGKGVTAVTSATWV</sequence>
<dbReference type="PANTHER" id="PTHR31672:SF13">
    <property type="entry name" value="F-BOX PROTEIN CPR30-LIKE"/>
    <property type="match status" value="1"/>
</dbReference>
<evidence type="ECO:0000259" key="1">
    <source>
        <dbReference type="PROSITE" id="PS50181"/>
    </source>
</evidence>
<evidence type="ECO:0000313" key="2">
    <source>
        <dbReference type="EMBL" id="CAA7045836.1"/>
    </source>
</evidence>
<accession>A0A6D2K1B3</accession>
<gene>
    <name evidence="2" type="ORF">MERR_LOCUS33071</name>
</gene>
<dbReference type="EMBL" id="CACVBM020001329">
    <property type="protein sequence ID" value="CAA7045836.1"/>
    <property type="molecule type" value="Genomic_DNA"/>
</dbReference>
<organism evidence="2 3">
    <name type="scientific">Microthlaspi erraticum</name>
    <dbReference type="NCBI Taxonomy" id="1685480"/>
    <lineage>
        <taxon>Eukaryota</taxon>
        <taxon>Viridiplantae</taxon>
        <taxon>Streptophyta</taxon>
        <taxon>Embryophyta</taxon>
        <taxon>Tracheophyta</taxon>
        <taxon>Spermatophyta</taxon>
        <taxon>Magnoliopsida</taxon>
        <taxon>eudicotyledons</taxon>
        <taxon>Gunneridae</taxon>
        <taxon>Pentapetalae</taxon>
        <taxon>rosids</taxon>
        <taxon>malvids</taxon>
        <taxon>Brassicales</taxon>
        <taxon>Brassicaceae</taxon>
        <taxon>Coluteocarpeae</taxon>
        <taxon>Microthlaspi</taxon>
    </lineage>
</organism>
<dbReference type="Proteomes" id="UP000467841">
    <property type="component" value="Unassembled WGS sequence"/>
</dbReference>
<dbReference type="Gene3D" id="1.20.1280.50">
    <property type="match status" value="1"/>
</dbReference>
<dbReference type="Pfam" id="PF00646">
    <property type="entry name" value="F-box"/>
    <property type="match status" value="1"/>
</dbReference>
<dbReference type="PANTHER" id="PTHR31672">
    <property type="entry name" value="BNACNNG10540D PROTEIN"/>
    <property type="match status" value="1"/>
</dbReference>
<dbReference type="InterPro" id="IPR001810">
    <property type="entry name" value="F-box_dom"/>
</dbReference>
<dbReference type="AlphaFoldDB" id="A0A6D2K1B3"/>
<dbReference type="InterPro" id="IPR036047">
    <property type="entry name" value="F-box-like_dom_sf"/>
</dbReference>